<evidence type="ECO:0000256" key="1">
    <source>
        <dbReference type="ARBA" id="ARBA00004191"/>
    </source>
</evidence>
<dbReference type="OrthoDB" id="536881at2759"/>
<evidence type="ECO:0000256" key="7">
    <source>
        <dbReference type="ARBA" id="ARBA00022622"/>
    </source>
</evidence>
<evidence type="ECO:0000256" key="2">
    <source>
        <dbReference type="ARBA" id="ARBA00004609"/>
    </source>
</evidence>
<dbReference type="STRING" id="436907.A7TM18"/>
<evidence type="ECO:0000256" key="8">
    <source>
        <dbReference type="ARBA" id="ARBA00022729"/>
    </source>
</evidence>
<dbReference type="GO" id="GO:0009277">
    <property type="term" value="C:fungal-type cell wall"/>
    <property type="evidence" value="ECO:0007669"/>
    <property type="project" value="TreeGrafter"/>
</dbReference>
<keyword evidence="4" id="KW-1003">Cell membrane</keyword>
<dbReference type="SUPFAM" id="SSF52058">
    <property type="entry name" value="L domain-like"/>
    <property type="match status" value="2"/>
</dbReference>
<sequence>MQFKSFIAGSLLATSALAATANTTAPNVPSACNVGSSATFTAQTDFDKISTCENVVGNISVTGDLGSAALSNVKNLYGSLTIFNATSLSLFSADSLEMITGTLSLRQLTILTSASFGSLAYVDSINLVTLPAIDNFASALKNANIIYISDTTLANIDGFSTLDSVQSFNVNNNRQLTSVASSLRTVSEALEFSSNGNNATVVFDNLVWANNITLRDVSSASFATLKTVNASLGFINNSLPIVNLTQLGNVGASLSFVSNDQLSTVNCKNLTTIGGGFVIANNTELQTIDGFKKLSTVGGAIDIEGNFSSLDLGSLRNVRGGATFDTSASNFSCSSLNQLQSNGNIQGDFSCKAATTTSSSSSMSSTSSSGSSRSSSTRSSSSTASVNEDAASSSSTTSSTKSSKSKGDAGHFAPSSSFMGVVGAIALALF</sequence>
<dbReference type="GO" id="GO:0005886">
    <property type="term" value="C:plasma membrane"/>
    <property type="evidence" value="ECO:0007669"/>
    <property type="project" value="UniProtKB-SubCell"/>
</dbReference>
<dbReference type="GO" id="GO:0009986">
    <property type="term" value="C:cell surface"/>
    <property type="evidence" value="ECO:0007669"/>
    <property type="project" value="TreeGrafter"/>
</dbReference>
<organism evidence="14">
    <name type="scientific">Vanderwaltozyma polyspora (strain ATCC 22028 / DSM 70294 / BCRC 21397 / CBS 2163 / NBRC 10782 / NRRL Y-8283 / UCD 57-17)</name>
    <name type="common">Kluyveromyces polysporus</name>
    <dbReference type="NCBI Taxonomy" id="436907"/>
    <lineage>
        <taxon>Eukaryota</taxon>
        <taxon>Fungi</taxon>
        <taxon>Dikarya</taxon>
        <taxon>Ascomycota</taxon>
        <taxon>Saccharomycotina</taxon>
        <taxon>Saccharomycetes</taxon>
        <taxon>Saccharomycetales</taxon>
        <taxon>Saccharomycetaceae</taxon>
        <taxon>Vanderwaltozyma</taxon>
    </lineage>
</organism>
<proteinExistence type="inferred from homology"/>
<protein>
    <submittedName>
        <fullName evidence="13">Uncharacterized protein</fullName>
    </submittedName>
</protein>
<keyword evidence="10" id="KW-0449">Lipoprotein</keyword>
<dbReference type="Proteomes" id="UP000000267">
    <property type="component" value="Unassembled WGS sequence"/>
</dbReference>
<dbReference type="EMBL" id="DS480419">
    <property type="protein sequence ID" value="EDO16660.1"/>
    <property type="molecule type" value="Genomic_DNA"/>
</dbReference>
<evidence type="ECO:0000256" key="6">
    <source>
        <dbReference type="ARBA" id="ARBA00022525"/>
    </source>
</evidence>
<evidence type="ECO:0000256" key="10">
    <source>
        <dbReference type="ARBA" id="ARBA00023288"/>
    </source>
</evidence>
<feature type="signal peptide" evidence="12">
    <location>
        <begin position="1"/>
        <end position="18"/>
    </location>
</feature>
<keyword evidence="8 12" id="KW-0732">Signal</keyword>
<comment type="subcellular location">
    <subcellularLocation>
        <location evidence="2">Cell membrane</location>
        <topology evidence="2">Lipid-anchor</topology>
        <topology evidence="2">GPI-anchor</topology>
    </subcellularLocation>
    <subcellularLocation>
        <location evidence="1">Secreted</location>
        <location evidence="1">Cell wall</location>
    </subcellularLocation>
</comment>
<dbReference type="OMA" id="DKFQCED"/>
<evidence type="ECO:0000256" key="11">
    <source>
        <dbReference type="SAM" id="MobiDB-lite"/>
    </source>
</evidence>
<keyword evidence="7" id="KW-0336">GPI-anchor</keyword>
<feature type="region of interest" description="Disordered" evidence="11">
    <location>
        <begin position="356"/>
        <end position="411"/>
    </location>
</feature>
<comment type="similarity">
    <text evidence="3">Belongs to the SPS2 family.</text>
</comment>
<evidence type="ECO:0000313" key="14">
    <source>
        <dbReference type="Proteomes" id="UP000000267"/>
    </source>
</evidence>
<keyword evidence="7" id="KW-0472">Membrane</keyword>
<dbReference type="FunCoup" id="A7TM18">
    <property type="interactions" value="110"/>
</dbReference>
<dbReference type="GO" id="GO:0098552">
    <property type="term" value="C:side of membrane"/>
    <property type="evidence" value="ECO:0007669"/>
    <property type="project" value="UniProtKB-KW"/>
</dbReference>
<dbReference type="PhylomeDB" id="A7TM18"/>
<keyword evidence="5" id="KW-0134">Cell wall</keyword>
<feature type="compositionally biased region" description="Low complexity" evidence="11">
    <location>
        <begin position="356"/>
        <end position="385"/>
    </location>
</feature>
<evidence type="ECO:0000256" key="12">
    <source>
        <dbReference type="SAM" id="SignalP"/>
    </source>
</evidence>
<name>A7TM18_VANPO</name>
<dbReference type="eggNOG" id="ENOG502QUZC">
    <property type="taxonomic scope" value="Eukaryota"/>
</dbReference>
<dbReference type="HOGENOM" id="CLU_035846_0_0_1"/>
<evidence type="ECO:0000256" key="5">
    <source>
        <dbReference type="ARBA" id="ARBA00022512"/>
    </source>
</evidence>
<feature type="compositionally biased region" description="Low complexity" evidence="11">
    <location>
        <begin position="392"/>
        <end position="402"/>
    </location>
</feature>
<evidence type="ECO:0000313" key="13">
    <source>
        <dbReference type="EMBL" id="EDO16660.1"/>
    </source>
</evidence>
<gene>
    <name evidence="13" type="ORF">Kpol_1052p7</name>
</gene>
<keyword evidence="14" id="KW-1185">Reference proteome</keyword>
<dbReference type="GeneID" id="5544853"/>
<dbReference type="GO" id="GO:0031505">
    <property type="term" value="P:fungal-type cell wall organization"/>
    <property type="evidence" value="ECO:0007669"/>
    <property type="project" value="TreeGrafter"/>
</dbReference>
<evidence type="ECO:0000256" key="4">
    <source>
        <dbReference type="ARBA" id="ARBA00022475"/>
    </source>
</evidence>
<dbReference type="RefSeq" id="XP_001644518.1">
    <property type="nucleotide sequence ID" value="XM_001644468.1"/>
</dbReference>
<evidence type="ECO:0000256" key="3">
    <source>
        <dbReference type="ARBA" id="ARBA00005798"/>
    </source>
</evidence>
<accession>A7TM18</accession>
<dbReference type="InParanoid" id="A7TM18"/>
<dbReference type="InterPro" id="IPR036941">
    <property type="entry name" value="Rcpt_L-dom_sf"/>
</dbReference>
<dbReference type="Gene3D" id="3.80.20.20">
    <property type="entry name" value="Receptor L-domain"/>
    <property type="match status" value="1"/>
</dbReference>
<dbReference type="PANTHER" id="PTHR31018">
    <property type="entry name" value="SPORULATION-SPECIFIC PROTEIN-RELATED"/>
    <property type="match status" value="1"/>
</dbReference>
<dbReference type="AlphaFoldDB" id="A7TM18"/>
<reference evidence="13 14" key="1">
    <citation type="journal article" date="2007" name="Proc. Natl. Acad. Sci. U.S.A.">
        <title>Independent sorting-out of thousands of duplicated gene pairs in two yeast species descended from a whole-genome duplication.</title>
        <authorList>
            <person name="Scannell D.R."/>
            <person name="Frank A.C."/>
            <person name="Conant G.C."/>
            <person name="Byrne K.P."/>
            <person name="Woolfit M."/>
            <person name="Wolfe K.H."/>
        </authorList>
    </citation>
    <scope>NUCLEOTIDE SEQUENCE [LARGE SCALE GENOMIC DNA]</scope>
    <source>
        <strain evidence="14">ATCC 22028 / DSM 70294 / BCRC 21397 / CBS 2163 / NBRC 10782 / NRRL Y-8283 / UCD 57-17</strain>
    </source>
</reference>
<dbReference type="PANTHER" id="PTHR31018:SF3">
    <property type="entry name" value="RECEPTOR PROTEIN-TYROSINE KINASE"/>
    <property type="match status" value="1"/>
</dbReference>
<dbReference type="InterPro" id="IPR051648">
    <property type="entry name" value="CWI-Assembly_Regulator"/>
</dbReference>
<keyword evidence="9" id="KW-0325">Glycoprotein</keyword>
<feature type="chain" id="PRO_5002713584" evidence="12">
    <location>
        <begin position="19"/>
        <end position="430"/>
    </location>
</feature>
<dbReference type="KEGG" id="vpo:Kpol_1052p7"/>
<keyword evidence="6" id="KW-0964">Secreted</keyword>
<evidence type="ECO:0000256" key="9">
    <source>
        <dbReference type="ARBA" id="ARBA00023180"/>
    </source>
</evidence>